<reference evidence="4 5" key="1">
    <citation type="submission" date="2013-05" db="EMBL/GenBank/DDBJ databases">
        <title>Genome assembly of Chondromyces apiculatus DSM 436.</title>
        <authorList>
            <person name="Sharma G."/>
            <person name="Khatri I."/>
            <person name="Kaur C."/>
            <person name="Mayilraj S."/>
            <person name="Subramanian S."/>
        </authorList>
    </citation>
    <scope>NUCLEOTIDE SEQUENCE [LARGE SCALE GENOMIC DNA]</scope>
    <source>
        <strain evidence="4 5">DSM 436</strain>
    </source>
</reference>
<protein>
    <recommendedName>
        <fullName evidence="3">FecR protein domain-containing protein</fullName>
    </recommendedName>
</protein>
<feature type="compositionally biased region" description="Gly residues" evidence="1">
    <location>
        <begin position="274"/>
        <end position="285"/>
    </location>
</feature>
<dbReference type="InterPro" id="IPR006860">
    <property type="entry name" value="FecR"/>
</dbReference>
<evidence type="ECO:0000256" key="2">
    <source>
        <dbReference type="SAM" id="Phobius"/>
    </source>
</evidence>
<keyword evidence="2" id="KW-0812">Transmembrane</keyword>
<dbReference type="OrthoDB" id="5499552at2"/>
<dbReference type="InterPro" id="IPR012373">
    <property type="entry name" value="Ferrdict_sens_TM"/>
</dbReference>
<dbReference type="eggNOG" id="COG1729">
    <property type="taxonomic scope" value="Bacteria"/>
</dbReference>
<dbReference type="RefSeq" id="WP_081865065.1">
    <property type="nucleotide sequence ID" value="NZ_ASRX01000029.1"/>
</dbReference>
<proteinExistence type="predicted"/>
<feature type="transmembrane region" description="Helical" evidence="2">
    <location>
        <begin position="71"/>
        <end position="89"/>
    </location>
</feature>
<organism evidence="4 5">
    <name type="scientific">Chondromyces apiculatus DSM 436</name>
    <dbReference type="NCBI Taxonomy" id="1192034"/>
    <lineage>
        <taxon>Bacteria</taxon>
        <taxon>Pseudomonadati</taxon>
        <taxon>Myxococcota</taxon>
        <taxon>Polyangia</taxon>
        <taxon>Polyangiales</taxon>
        <taxon>Polyangiaceae</taxon>
        <taxon>Chondromyces</taxon>
    </lineage>
</organism>
<keyword evidence="2" id="KW-1133">Transmembrane helix</keyword>
<dbReference type="eggNOG" id="COG3712">
    <property type="taxonomic scope" value="Bacteria"/>
</dbReference>
<evidence type="ECO:0000259" key="3">
    <source>
        <dbReference type="Pfam" id="PF04773"/>
    </source>
</evidence>
<dbReference type="Pfam" id="PF04773">
    <property type="entry name" value="FecR"/>
    <property type="match status" value="1"/>
</dbReference>
<feature type="region of interest" description="Disordered" evidence="1">
    <location>
        <begin position="263"/>
        <end position="317"/>
    </location>
</feature>
<keyword evidence="5" id="KW-1185">Reference proteome</keyword>
<gene>
    <name evidence="4" type="ORF">CAP_3876</name>
</gene>
<dbReference type="PANTHER" id="PTHR30273:SF2">
    <property type="entry name" value="PROTEIN FECR"/>
    <property type="match status" value="1"/>
</dbReference>
<feature type="domain" description="FecR protein" evidence="3">
    <location>
        <begin position="110"/>
        <end position="201"/>
    </location>
</feature>
<dbReference type="EMBL" id="ASRX01000029">
    <property type="protein sequence ID" value="EYF04850.1"/>
    <property type="molecule type" value="Genomic_DNA"/>
</dbReference>
<feature type="compositionally biased region" description="Low complexity" evidence="1">
    <location>
        <begin position="286"/>
        <end position="295"/>
    </location>
</feature>
<feature type="compositionally biased region" description="Gly residues" evidence="1">
    <location>
        <begin position="296"/>
        <end position="317"/>
    </location>
</feature>
<evidence type="ECO:0000313" key="5">
    <source>
        <dbReference type="Proteomes" id="UP000019678"/>
    </source>
</evidence>
<evidence type="ECO:0000313" key="4">
    <source>
        <dbReference type="EMBL" id="EYF04850.1"/>
    </source>
</evidence>
<keyword evidence="2" id="KW-0472">Membrane</keyword>
<name>A0A017T7R4_9BACT</name>
<dbReference type="GO" id="GO:0016989">
    <property type="term" value="F:sigma factor antagonist activity"/>
    <property type="evidence" value="ECO:0007669"/>
    <property type="project" value="TreeGrafter"/>
</dbReference>
<dbReference type="PANTHER" id="PTHR30273">
    <property type="entry name" value="PERIPLASMIC SIGNAL SENSOR AND SIGMA FACTOR ACTIVATOR FECR-RELATED"/>
    <property type="match status" value="1"/>
</dbReference>
<accession>A0A017T7R4</accession>
<comment type="caution">
    <text evidence="4">The sequence shown here is derived from an EMBL/GenBank/DDBJ whole genome shotgun (WGS) entry which is preliminary data.</text>
</comment>
<evidence type="ECO:0000256" key="1">
    <source>
        <dbReference type="SAM" id="MobiDB-lite"/>
    </source>
</evidence>
<dbReference type="Gene3D" id="2.60.120.1440">
    <property type="match status" value="1"/>
</dbReference>
<sequence>MSGQGPERAGDRWAGAEGEVKLARLGDLARVGLPEVDDAARDAAGQERLVAAVVRGAGREEGRRRAITRGATVLAAAAAIAAAVAVVWWPSPIDYAVENGTTTAEGYVAAPAGGEARVRFTEGSVVVLAAGASMRVGERGREGARVALEGGRASFEIMRRTGARWSVEVGPFVIEVTGTAFDVRWSREAGELVVQLREGAVVVRGPVAPEGVSMRAGQRLVARLQEGALEIQSGEAARMDDLGAGVGVEGARAATAGAVEGGAAGKDANAQGTGAEGAGPEGTEGAGAEANAQGTGAEGAGAGAGAEKGGAEGAVGGAAKGHEVARSWSKRVAEGDFGGVLMDAETRGIQSVLAQGSIDDLSALADAARYTGRSELARKALLAMRKRFAASSSGRAAAFLLGRMADGFAPAEAITWYDTYLAESPGGAFAAEALGRKMVATQRTGGRAAARPIAERYLARYPRGGHAAAARALLEP</sequence>
<dbReference type="Proteomes" id="UP000019678">
    <property type="component" value="Unassembled WGS sequence"/>
</dbReference>
<dbReference type="AlphaFoldDB" id="A0A017T7R4"/>
<dbReference type="STRING" id="1192034.CAP_3876"/>